<name>A0A2H3JQ35_WOLCO</name>
<dbReference type="EC" id="3.1.1.-" evidence="3"/>
<dbReference type="OMA" id="GKFHAVP"/>
<dbReference type="InterPro" id="IPR019826">
    <property type="entry name" value="Carboxylesterase_B_AS"/>
</dbReference>
<dbReference type="AlphaFoldDB" id="A0A2H3JQ35"/>
<feature type="signal peptide" evidence="3">
    <location>
        <begin position="1"/>
        <end position="18"/>
    </location>
</feature>
<protein>
    <recommendedName>
        <fullName evidence="3">Carboxylic ester hydrolase</fullName>
        <ecNumber evidence="3">3.1.1.-</ecNumber>
    </recommendedName>
</protein>
<evidence type="ECO:0000313" key="5">
    <source>
        <dbReference type="EMBL" id="PCH39858.1"/>
    </source>
</evidence>
<dbReference type="STRING" id="742152.A0A2H3JQ35"/>
<accession>A0A2H3JQ35</accession>
<reference evidence="5 6" key="1">
    <citation type="journal article" date="2012" name="Science">
        <title>The Paleozoic origin of enzymatic lignin decomposition reconstructed from 31 fungal genomes.</title>
        <authorList>
            <person name="Floudas D."/>
            <person name="Binder M."/>
            <person name="Riley R."/>
            <person name="Barry K."/>
            <person name="Blanchette R.A."/>
            <person name="Henrissat B."/>
            <person name="Martinez A.T."/>
            <person name="Otillar R."/>
            <person name="Spatafora J.W."/>
            <person name="Yadav J.S."/>
            <person name="Aerts A."/>
            <person name="Benoit I."/>
            <person name="Boyd A."/>
            <person name="Carlson A."/>
            <person name="Copeland A."/>
            <person name="Coutinho P.M."/>
            <person name="de Vries R.P."/>
            <person name="Ferreira P."/>
            <person name="Findley K."/>
            <person name="Foster B."/>
            <person name="Gaskell J."/>
            <person name="Glotzer D."/>
            <person name="Gorecki P."/>
            <person name="Heitman J."/>
            <person name="Hesse C."/>
            <person name="Hori C."/>
            <person name="Igarashi K."/>
            <person name="Jurgens J.A."/>
            <person name="Kallen N."/>
            <person name="Kersten P."/>
            <person name="Kohler A."/>
            <person name="Kuees U."/>
            <person name="Kumar T.K.A."/>
            <person name="Kuo A."/>
            <person name="LaButti K."/>
            <person name="Larrondo L.F."/>
            <person name="Lindquist E."/>
            <person name="Ling A."/>
            <person name="Lombard V."/>
            <person name="Lucas S."/>
            <person name="Lundell T."/>
            <person name="Martin R."/>
            <person name="McLaughlin D.J."/>
            <person name="Morgenstern I."/>
            <person name="Morin E."/>
            <person name="Murat C."/>
            <person name="Nagy L.G."/>
            <person name="Nolan M."/>
            <person name="Ohm R.A."/>
            <person name="Patyshakuliyeva A."/>
            <person name="Rokas A."/>
            <person name="Ruiz-Duenas F.J."/>
            <person name="Sabat G."/>
            <person name="Salamov A."/>
            <person name="Samejima M."/>
            <person name="Schmutz J."/>
            <person name="Slot J.C."/>
            <person name="St John F."/>
            <person name="Stenlid J."/>
            <person name="Sun H."/>
            <person name="Sun S."/>
            <person name="Syed K."/>
            <person name="Tsang A."/>
            <person name="Wiebenga A."/>
            <person name="Young D."/>
            <person name="Pisabarro A."/>
            <person name="Eastwood D.C."/>
            <person name="Martin F."/>
            <person name="Cullen D."/>
            <person name="Grigoriev I.V."/>
            <person name="Hibbett D.S."/>
        </authorList>
    </citation>
    <scope>NUCLEOTIDE SEQUENCE [LARGE SCALE GENOMIC DNA]</scope>
    <source>
        <strain evidence="5 6">MD-104</strain>
    </source>
</reference>
<dbReference type="InterPro" id="IPR002018">
    <property type="entry name" value="CarbesteraseB"/>
</dbReference>
<feature type="chain" id="PRO_5013432048" description="Carboxylic ester hydrolase" evidence="3">
    <location>
        <begin position="19"/>
        <end position="551"/>
    </location>
</feature>
<dbReference type="InterPro" id="IPR050309">
    <property type="entry name" value="Type-B_Carboxylest/Lipase"/>
</dbReference>
<comment type="similarity">
    <text evidence="1 3">Belongs to the type-B carboxylesterase/lipase family.</text>
</comment>
<dbReference type="GO" id="GO:0016787">
    <property type="term" value="F:hydrolase activity"/>
    <property type="evidence" value="ECO:0007669"/>
    <property type="project" value="UniProtKB-KW"/>
</dbReference>
<keyword evidence="6" id="KW-1185">Reference proteome</keyword>
<keyword evidence="3" id="KW-0732">Signal</keyword>
<keyword evidence="2 3" id="KW-0378">Hydrolase</keyword>
<evidence type="ECO:0000256" key="2">
    <source>
        <dbReference type="ARBA" id="ARBA00022801"/>
    </source>
</evidence>
<dbReference type="Gene3D" id="3.40.50.1820">
    <property type="entry name" value="alpha/beta hydrolase"/>
    <property type="match status" value="1"/>
</dbReference>
<feature type="domain" description="Carboxylesterase type B" evidence="4">
    <location>
        <begin position="26"/>
        <end position="469"/>
    </location>
</feature>
<evidence type="ECO:0000313" key="6">
    <source>
        <dbReference type="Proteomes" id="UP000218811"/>
    </source>
</evidence>
<organism evidence="5 6">
    <name type="scientific">Wolfiporia cocos (strain MD-104)</name>
    <name type="common">Brown rot fungus</name>
    <dbReference type="NCBI Taxonomy" id="742152"/>
    <lineage>
        <taxon>Eukaryota</taxon>
        <taxon>Fungi</taxon>
        <taxon>Dikarya</taxon>
        <taxon>Basidiomycota</taxon>
        <taxon>Agaricomycotina</taxon>
        <taxon>Agaricomycetes</taxon>
        <taxon>Polyporales</taxon>
        <taxon>Phaeolaceae</taxon>
        <taxon>Wolfiporia</taxon>
    </lineage>
</organism>
<sequence>MLHLLLCLTATVVGSVSGLPLEQRADPLVTLSYATFQGFTAGNVDTFLGIPYAQVPTGDLRFAPPQAPTALNGTQLAVEFGAACPQQGITLPELLPANVTLPLVDTIISENCLSLNVYRPASASPGDNLPVIFWIYGGAFEIGDSALTDGTVLVERSLTLGEPVIFVSHNYRMNAFGFLASEEVLAANATNIGLRDQRFAMEWVQQYISEFGGDPSEVTIWGESAGAYSVSAHLIWNGGNTGGLFRSAIIESGPPVVLPNVSQGQQYYDQLVELTGCSGESDTFACLQNVPYDELIVAVADTPSFFSYQSLDLAWLPRMDGVFIKYTGPEYLQAGLYAKVPVLIGDCDDEGTLFSFANANVTTDEEFLEYIQTYYLYDASTEDIAAVGEAYPTDPTDGSPFDTGYLNVLTPQFKRLAAFQGDWMWQAPRRYFLETVSQTQDAWAYLYKRGKWTPYLGSFHASDLLEFFDAGDFIGMDAVINFATNLNPNAPADLAPGISYLSDISWDQWSSDPAAPPLLTFMDPAPLVEITADTFRADAMQLLNQIALELP</sequence>
<evidence type="ECO:0000259" key="4">
    <source>
        <dbReference type="Pfam" id="PF00135"/>
    </source>
</evidence>
<dbReference type="OrthoDB" id="408631at2759"/>
<dbReference type="Pfam" id="PF00135">
    <property type="entry name" value="COesterase"/>
    <property type="match status" value="1"/>
</dbReference>
<dbReference type="SUPFAM" id="SSF53474">
    <property type="entry name" value="alpha/beta-Hydrolases"/>
    <property type="match status" value="1"/>
</dbReference>
<dbReference type="PROSITE" id="PS00122">
    <property type="entry name" value="CARBOXYLESTERASE_B_1"/>
    <property type="match status" value="1"/>
</dbReference>
<dbReference type="Proteomes" id="UP000218811">
    <property type="component" value="Unassembled WGS sequence"/>
</dbReference>
<dbReference type="EMBL" id="KB468053">
    <property type="protein sequence ID" value="PCH39858.1"/>
    <property type="molecule type" value="Genomic_DNA"/>
</dbReference>
<proteinExistence type="inferred from homology"/>
<gene>
    <name evidence="5" type="ORF">WOLCODRAFT_136531</name>
</gene>
<evidence type="ECO:0000256" key="3">
    <source>
        <dbReference type="RuleBase" id="RU361235"/>
    </source>
</evidence>
<dbReference type="PANTHER" id="PTHR11559">
    <property type="entry name" value="CARBOXYLESTERASE"/>
    <property type="match status" value="1"/>
</dbReference>
<evidence type="ECO:0000256" key="1">
    <source>
        <dbReference type="ARBA" id="ARBA00005964"/>
    </source>
</evidence>
<dbReference type="InterPro" id="IPR029058">
    <property type="entry name" value="AB_hydrolase_fold"/>
</dbReference>